<name>A0A8H7KHE7_AGABI</name>
<dbReference type="InterPro" id="IPR021848">
    <property type="entry name" value="HODM_asu-like"/>
</dbReference>
<dbReference type="Proteomes" id="UP000629468">
    <property type="component" value="Unassembled WGS sequence"/>
</dbReference>
<dbReference type="AlphaFoldDB" id="A0A8H7KHE7"/>
<gene>
    <name evidence="2" type="ORF">Agabi119p4_4495</name>
</gene>
<feature type="region of interest" description="Disordered" evidence="1">
    <location>
        <begin position="30"/>
        <end position="53"/>
    </location>
</feature>
<evidence type="ECO:0000256" key="1">
    <source>
        <dbReference type="SAM" id="MobiDB-lite"/>
    </source>
</evidence>
<evidence type="ECO:0000313" key="2">
    <source>
        <dbReference type="EMBL" id="KAF7776102.1"/>
    </source>
</evidence>
<dbReference type="EMBL" id="JABXXO010000006">
    <property type="protein sequence ID" value="KAF7776102.1"/>
    <property type="molecule type" value="Genomic_DNA"/>
</dbReference>
<accession>A0A8H7KHE7</accession>
<sequence length="448" mass="52050">MIFGLLIVALLFVVYRYHIWARIRQHASHTRQTPECEQSKNSPKGEQSKFTAKTERPYGAWTPVPFRYPKIDAWPHELSETKPIPYRPFKWDTYHVTMGIRNMIWSDWIELDDQYRNYQEIRARRIETQGHGVLRVLDDTPTCKGGGLAVIELVHELAEYLSRRYPTTFRVSRHPESNTEYNWGWEGLPPIKTITVVPLEETHELPLSLHEGDGVAEKAMIICALLIQDDLAVMVEGTDGRYYFQAGAICVPGFWRMRDKIGMPLDEIHISGDVPLYRSKLHASMERFFRRMPVEKPVARNNYFLQTIRPLEERKGREDAEELAWSESTNGLESEFQSGGRFSHKLKPTTETLRLRSERQTLRRLPISGAIVFTIRTYMTPIEELGRERGVPGRLASSMRSWPTEVGEYKGKERGEWYEAVLAYMDECHREQVDRGEAARPGQGDYPY</sequence>
<protein>
    <submittedName>
        <fullName evidence="2">Uncharacterized protein</fullName>
    </submittedName>
</protein>
<evidence type="ECO:0000313" key="3">
    <source>
        <dbReference type="Proteomes" id="UP000629468"/>
    </source>
</evidence>
<dbReference type="Pfam" id="PF11927">
    <property type="entry name" value="HODM_asu-like"/>
    <property type="match status" value="1"/>
</dbReference>
<comment type="caution">
    <text evidence="2">The sequence shown here is derived from an EMBL/GenBank/DDBJ whole genome shotgun (WGS) entry which is preliminary data.</text>
</comment>
<feature type="compositionally biased region" description="Polar residues" evidence="1">
    <location>
        <begin position="39"/>
        <end position="51"/>
    </location>
</feature>
<proteinExistence type="predicted"/>
<organism evidence="2 3">
    <name type="scientific">Agaricus bisporus var. burnettii</name>
    <dbReference type="NCBI Taxonomy" id="192524"/>
    <lineage>
        <taxon>Eukaryota</taxon>
        <taxon>Fungi</taxon>
        <taxon>Dikarya</taxon>
        <taxon>Basidiomycota</taxon>
        <taxon>Agaricomycotina</taxon>
        <taxon>Agaricomycetes</taxon>
        <taxon>Agaricomycetidae</taxon>
        <taxon>Agaricales</taxon>
        <taxon>Agaricineae</taxon>
        <taxon>Agaricaceae</taxon>
        <taxon>Agaricus</taxon>
    </lineage>
</organism>
<reference evidence="2 3" key="1">
    <citation type="journal article" name="Sci. Rep.">
        <title>Telomere-to-telomere assembled and centromere annotated genomes of the two main subspecies of the button mushroom Agaricus bisporus reveal especially polymorphic chromosome ends.</title>
        <authorList>
            <person name="Sonnenberg A.S.M."/>
            <person name="Sedaghat-Telgerd N."/>
            <person name="Lavrijssen B."/>
            <person name="Ohm R.A."/>
            <person name="Hendrickx P.M."/>
            <person name="Scholtmeijer K."/>
            <person name="Baars J.J.P."/>
            <person name="van Peer A."/>
        </authorList>
    </citation>
    <scope>NUCLEOTIDE SEQUENCE [LARGE SCALE GENOMIC DNA]</scope>
    <source>
        <strain evidence="2 3">H119_p4</strain>
    </source>
</reference>